<name>A0A6J5L4Z9_9CAUD</name>
<organism evidence="1">
    <name type="scientific">uncultured Caudovirales phage</name>
    <dbReference type="NCBI Taxonomy" id="2100421"/>
    <lineage>
        <taxon>Viruses</taxon>
        <taxon>Duplodnaviria</taxon>
        <taxon>Heunggongvirae</taxon>
        <taxon>Uroviricota</taxon>
        <taxon>Caudoviricetes</taxon>
        <taxon>Peduoviridae</taxon>
        <taxon>Maltschvirus</taxon>
        <taxon>Maltschvirus maltsch</taxon>
    </lineage>
</organism>
<evidence type="ECO:0000313" key="2">
    <source>
        <dbReference type="EMBL" id="CAB5212695.1"/>
    </source>
</evidence>
<dbReference type="InterPro" id="IPR035198">
    <property type="entry name" value="SU10_MCP"/>
</dbReference>
<evidence type="ECO:0000313" key="1">
    <source>
        <dbReference type="EMBL" id="CAB4127660.1"/>
    </source>
</evidence>
<accession>A0A6J5L4Z9</accession>
<protein>
    <recommendedName>
        <fullName evidence="3">Major capsid protein</fullName>
    </recommendedName>
</protein>
<gene>
    <name evidence="2" type="ORF">UFOVP186_44</name>
    <name evidence="1" type="ORF">UFOVP94_43</name>
</gene>
<dbReference type="Pfam" id="PF17236">
    <property type="entry name" value="SU10_MCP"/>
    <property type="match status" value="1"/>
</dbReference>
<dbReference type="EMBL" id="LR798239">
    <property type="protein sequence ID" value="CAB5212695.1"/>
    <property type="molecule type" value="Genomic_DNA"/>
</dbReference>
<dbReference type="EMBL" id="LR796212">
    <property type="protein sequence ID" value="CAB4127660.1"/>
    <property type="molecule type" value="Genomic_DNA"/>
</dbReference>
<reference evidence="1" key="1">
    <citation type="submission" date="2020-04" db="EMBL/GenBank/DDBJ databases">
        <authorList>
            <person name="Chiriac C."/>
            <person name="Salcher M."/>
            <person name="Ghai R."/>
            <person name="Kavagutti S V."/>
        </authorList>
    </citation>
    <scope>NUCLEOTIDE SEQUENCE</scope>
</reference>
<proteinExistence type="predicted"/>
<sequence>MSQIATSAIGNGTTAYASDIVVKDLDLDVSNRVKDDTPVLNMAMAKKRKVVSTLPLWTNDVYRLPAAQANQEGAAVTSSLAESNQRANLGNYTQIFSTVISATGSARAVEQSGGDPQAYQEVKQLIELMFDVEAQIVRADQIGTKYGGQSGTANGSSAIVSGRRFGSLNSFAATHSWNNTAAGTSTFITYTNGETTDSVTTQSGIVIGGGSGATAGSFLGSVYYGASDEVNTQFYPAIYKQLVTAAEKRFNAKIRTVVAPTSLRTHISDTMPTSRGINRVNSERGDSIQTYEGDFNYTYEIYDSWIMDSVGVSNQIYFLNEEVLQWGSLRDLGPNNEIFANADASLDQFLMEGCLIVRNPAGVGVLHDISASAASVSLNSYGAGPLRASATVVRLPAFGGGTF</sequence>
<evidence type="ECO:0008006" key="3">
    <source>
        <dbReference type="Google" id="ProtNLM"/>
    </source>
</evidence>